<accession>X0ZQ11</accession>
<protein>
    <submittedName>
        <fullName evidence="1">Uncharacterized protein</fullName>
    </submittedName>
</protein>
<feature type="non-terminal residue" evidence="1">
    <location>
        <position position="99"/>
    </location>
</feature>
<organism evidence="1">
    <name type="scientific">marine sediment metagenome</name>
    <dbReference type="NCBI Taxonomy" id="412755"/>
    <lineage>
        <taxon>unclassified sequences</taxon>
        <taxon>metagenomes</taxon>
        <taxon>ecological metagenomes</taxon>
    </lineage>
</organism>
<proteinExistence type="predicted"/>
<evidence type="ECO:0000313" key="1">
    <source>
        <dbReference type="EMBL" id="GAG50321.1"/>
    </source>
</evidence>
<reference evidence="1" key="1">
    <citation type="journal article" date="2014" name="Front. Microbiol.">
        <title>High frequency of phylogenetically diverse reductive dehalogenase-homologous genes in deep subseafloor sedimentary metagenomes.</title>
        <authorList>
            <person name="Kawai M."/>
            <person name="Futagami T."/>
            <person name="Toyoda A."/>
            <person name="Takaki Y."/>
            <person name="Nishi S."/>
            <person name="Hori S."/>
            <person name="Arai W."/>
            <person name="Tsubouchi T."/>
            <person name="Morono Y."/>
            <person name="Uchiyama I."/>
            <person name="Ito T."/>
            <person name="Fujiyama A."/>
            <person name="Inagaki F."/>
            <person name="Takami H."/>
        </authorList>
    </citation>
    <scope>NUCLEOTIDE SEQUENCE</scope>
    <source>
        <strain evidence="1">Expedition CK06-06</strain>
    </source>
</reference>
<comment type="caution">
    <text evidence="1">The sequence shown here is derived from an EMBL/GenBank/DDBJ whole genome shotgun (WGS) entry which is preliminary data.</text>
</comment>
<dbReference type="AlphaFoldDB" id="X0ZQ11"/>
<gene>
    <name evidence="1" type="ORF">S01H1_75575</name>
</gene>
<dbReference type="EMBL" id="BARS01050652">
    <property type="protein sequence ID" value="GAG50321.1"/>
    <property type="molecule type" value="Genomic_DNA"/>
</dbReference>
<dbReference type="PROSITE" id="PS51257">
    <property type="entry name" value="PROKAR_LIPOPROTEIN"/>
    <property type="match status" value="1"/>
</dbReference>
<name>X0ZQ11_9ZZZZ</name>
<sequence>MRRILVIGLLGYWLIALVGCASLGQKTKGFLGISTREIEDVRDKAIVRIVDYDYNSCYRMVEEKLSEIEAYVYTRRKGLIAFYMSRTDTTTAGIFFKEI</sequence>